<keyword evidence="4 5" id="KW-0440">LIM domain</keyword>
<feature type="region of interest" description="Disordered" evidence="6">
    <location>
        <begin position="277"/>
        <end position="307"/>
    </location>
</feature>
<proteinExistence type="predicted"/>
<dbReference type="AlphaFoldDB" id="A0A026W4A2"/>
<dbReference type="InterPro" id="IPR001781">
    <property type="entry name" value="Znf_LIM"/>
</dbReference>
<evidence type="ECO:0000256" key="2">
    <source>
        <dbReference type="ARBA" id="ARBA00022737"/>
    </source>
</evidence>
<organism evidence="8 9">
    <name type="scientific">Ooceraea biroi</name>
    <name type="common">Clonal raider ant</name>
    <name type="synonym">Cerapachys biroi</name>
    <dbReference type="NCBI Taxonomy" id="2015173"/>
    <lineage>
        <taxon>Eukaryota</taxon>
        <taxon>Metazoa</taxon>
        <taxon>Ecdysozoa</taxon>
        <taxon>Arthropoda</taxon>
        <taxon>Hexapoda</taxon>
        <taxon>Insecta</taxon>
        <taxon>Pterygota</taxon>
        <taxon>Neoptera</taxon>
        <taxon>Endopterygota</taxon>
        <taxon>Hymenoptera</taxon>
        <taxon>Apocrita</taxon>
        <taxon>Aculeata</taxon>
        <taxon>Formicoidea</taxon>
        <taxon>Formicidae</taxon>
        <taxon>Dorylinae</taxon>
        <taxon>Ooceraea</taxon>
    </lineage>
</organism>
<keyword evidence="3 5" id="KW-0862">Zinc</keyword>
<evidence type="ECO:0000256" key="1">
    <source>
        <dbReference type="ARBA" id="ARBA00022723"/>
    </source>
</evidence>
<reference evidence="8 9" key="1">
    <citation type="journal article" date="2014" name="Curr. Biol.">
        <title>The genome of the clonal raider ant Cerapachys biroi.</title>
        <authorList>
            <person name="Oxley P.R."/>
            <person name="Ji L."/>
            <person name="Fetter-Pruneda I."/>
            <person name="McKenzie S.K."/>
            <person name="Li C."/>
            <person name="Hu H."/>
            <person name="Zhang G."/>
            <person name="Kronauer D.J."/>
        </authorList>
    </citation>
    <scope>NUCLEOTIDE SEQUENCE [LARGE SCALE GENOMIC DNA]</scope>
</reference>
<dbReference type="OrthoDB" id="6352355at2759"/>
<evidence type="ECO:0000256" key="6">
    <source>
        <dbReference type="SAM" id="MobiDB-lite"/>
    </source>
</evidence>
<dbReference type="PROSITE" id="PS00478">
    <property type="entry name" value="LIM_DOMAIN_1"/>
    <property type="match status" value="1"/>
</dbReference>
<feature type="compositionally biased region" description="Basic residues" evidence="6">
    <location>
        <begin position="332"/>
        <end position="344"/>
    </location>
</feature>
<evidence type="ECO:0000313" key="9">
    <source>
        <dbReference type="Proteomes" id="UP000053097"/>
    </source>
</evidence>
<dbReference type="PROSITE" id="PS50023">
    <property type="entry name" value="LIM_DOMAIN_2"/>
    <property type="match status" value="2"/>
</dbReference>
<protein>
    <submittedName>
        <fullName evidence="8">LIM domain transcription factor LMO4</fullName>
    </submittedName>
</protein>
<keyword evidence="2" id="KW-0677">Repeat</keyword>
<feature type="compositionally biased region" description="Low complexity" evidence="6">
    <location>
        <begin position="11"/>
        <end position="23"/>
    </location>
</feature>
<evidence type="ECO:0000313" key="8">
    <source>
        <dbReference type="EMBL" id="EZA50431.1"/>
    </source>
</evidence>
<dbReference type="EMBL" id="KK107455">
    <property type="protein sequence ID" value="EZA50431.1"/>
    <property type="molecule type" value="Genomic_DNA"/>
</dbReference>
<dbReference type="SUPFAM" id="SSF57716">
    <property type="entry name" value="Glucocorticoid receptor-like (DNA-binding domain)"/>
    <property type="match status" value="2"/>
</dbReference>
<sequence length="375" mass="39164">MNPHHPGHSTGYPHHPSLSSSPHHPGPGGPHHGYGTSGGGGGGGGGGGTTTTPDLPSPHSPPHGGGAGDPGTPYATLQPGQGMGSNGHHHGSGGMMPDHPHHPGHPHPHMPGHPAYAPVNHNNNCTLKQESVPSGSTGLRHCAGCGVQIVERWLLLAMDRYWHIGCLKCACCHVVLGEVAQSCYIKSGMILCKADYRRMFGGGVCASCGNPIPANELVMRAAESVFHLKCFNCNKCGSQLVSGDRYYLLSGSPVCETDWHKIVKSSSVAAAAAAAAGNSGAPVRKGGNPVGRPKKVQPSPQPTTAVVPSPQVDVVDVAVGVDPYSPPPPGHQHYHHYHHHHHHQMALAHPSLAPHSHLQASSYQDWSPWAQDTCD</sequence>
<evidence type="ECO:0000259" key="7">
    <source>
        <dbReference type="PROSITE" id="PS50023"/>
    </source>
</evidence>
<dbReference type="Gene3D" id="2.10.110.10">
    <property type="entry name" value="Cysteine Rich Protein"/>
    <property type="match status" value="2"/>
</dbReference>
<dbReference type="STRING" id="2015173.A0A026W4A2"/>
<dbReference type="GO" id="GO:0046872">
    <property type="term" value="F:metal ion binding"/>
    <property type="evidence" value="ECO:0007669"/>
    <property type="project" value="UniProtKB-KW"/>
</dbReference>
<dbReference type="PANTHER" id="PTHR45787:SF13">
    <property type="entry name" value="LD11652P"/>
    <property type="match status" value="1"/>
</dbReference>
<feature type="region of interest" description="Disordered" evidence="6">
    <location>
        <begin position="320"/>
        <end position="375"/>
    </location>
</feature>
<dbReference type="CDD" id="cd09386">
    <property type="entry name" value="LIM1_LMO4"/>
    <property type="match status" value="1"/>
</dbReference>
<keyword evidence="1 5" id="KW-0479">Metal-binding</keyword>
<feature type="region of interest" description="Disordered" evidence="6">
    <location>
        <begin position="1"/>
        <end position="117"/>
    </location>
</feature>
<feature type="domain" description="LIM zinc-binding" evidence="7">
    <location>
        <begin position="140"/>
        <end position="202"/>
    </location>
</feature>
<accession>A0A026W4A2</accession>
<gene>
    <name evidence="8" type="ORF">X777_10624</name>
</gene>
<evidence type="ECO:0000256" key="4">
    <source>
        <dbReference type="ARBA" id="ARBA00023038"/>
    </source>
</evidence>
<dbReference type="InterPro" id="IPR050945">
    <property type="entry name" value="LMO_RBTN_TF"/>
</dbReference>
<feature type="compositionally biased region" description="Gly residues" evidence="6">
    <location>
        <begin position="29"/>
        <end position="49"/>
    </location>
</feature>
<keyword evidence="9" id="KW-1185">Reference proteome</keyword>
<dbReference type="PANTHER" id="PTHR45787">
    <property type="entry name" value="LD11652P"/>
    <property type="match status" value="1"/>
</dbReference>
<evidence type="ECO:0000256" key="3">
    <source>
        <dbReference type="ARBA" id="ARBA00022833"/>
    </source>
</evidence>
<name>A0A026W4A2_OOCBI</name>
<feature type="domain" description="LIM zinc-binding" evidence="7">
    <location>
        <begin position="203"/>
        <end position="265"/>
    </location>
</feature>
<dbReference type="OMA" id="CTCCGAM"/>
<dbReference type="Pfam" id="PF00412">
    <property type="entry name" value="LIM"/>
    <property type="match status" value="2"/>
</dbReference>
<dbReference type="SMART" id="SM00132">
    <property type="entry name" value="LIM"/>
    <property type="match status" value="2"/>
</dbReference>
<evidence type="ECO:0000256" key="5">
    <source>
        <dbReference type="PROSITE-ProRule" id="PRU00125"/>
    </source>
</evidence>
<dbReference type="Proteomes" id="UP000053097">
    <property type="component" value="Unassembled WGS sequence"/>
</dbReference>